<dbReference type="RefSeq" id="WP_268944612.1">
    <property type="nucleotide sequence ID" value="NZ_JAPTYD010000121.1"/>
</dbReference>
<dbReference type="Proteomes" id="UP001149822">
    <property type="component" value="Unassembled WGS sequence"/>
</dbReference>
<reference evidence="2" key="1">
    <citation type="submission" date="2022-12" db="EMBL/GenBank/DDBJ databases">
        <title>Paracoccus sp. EF6 isolated from a lake water.</title>
        <authorList>
            <person name="Liu H."/>
        </authorList>
    </citation>
    <scope>NUCLEOTIDE SEQUENCE</scope>
    <source>
        <strain evidence="2">EF6</strain>
    </source>
</reference>
<feature type="transmembrane region" description="Helical" evidence="1">
    <location>
        <begin position="38"/>
        <end position="64"/>
    </location>
</feature>
<organism evidence="2 3">
    <name type="scientific">Paracoccus benzoatiresistens</name>
    <dbReference type="NCBI Taxonomy" id="2997341"/>
    <lineage>
        <taxon>Bacteria</taxon>
        <taxon>Pseudomonadati</taxon>
        <taxon>Pseudomonadota</taxon>
        <taxon>Alphaproteobacteria</taxon>
        <taxon>Rhodobacterales</taxon>
        <taxon>Paracoccaceae</taxon>
        <taxon>Paracoccus</taxon>
    </lineage>
</organism>
<gene>
    <name evidence="2" type="ORF">OU682_23545</name>
</gene>
<feature type="transmembrane region" description="Helical" evidence="1">
    <location>
        <begin position="127"/>
        <end position="154"/>
    </location>
</feature>
<dbReference type="Pfam" id="PF10688">
    <property type="entry name" value="Imp-YgjV"/>
    <property type="match status" value="1"/>
</dbReference>
<sequence>MLDLLYPMIGSVALILGLVARAFPSDRWLTRLNIVSLLLWATYFLLIGGHGAFTSLLIGVAVAFSAEARKPHLSRGFLGLEFLMIPVIAIMLGPRETLPLFGGVMFSVGVAFFSGTKLTLAFLTGELIWLCYAIWLGATFGILAAMAAITALLVRSLQRWLQDPTKRQGR</sequence>
<feature type="transmembrane region" description="Helical" evidence="1">
    <location>
        <begin position="100"/>
        <end position="120"/>
    </location>
</feature>
<accession>A0ABT4JBT3</accession>
<keyword evidence="1" id="KW-0812">Transmembrane</keyword>
<evidence type="ECO:0000313" key="3">
    <source>
        <dbReference type="Proteomes" id="UP001149822"/>
    </source>
</evidence>
<dbReference type="InterPro" id="IPR019629">
    <property type="entry name" value="Uncharacterised_HI1736/YgjV"/>
</dbReference>
<keyword evidence="3" id="KW-1185">Reference proteome</keyword>
<dbReference type="EMBL" id="JAPTYD010000121">
    <property type="protein sequence ID" value="MCZ0964525.1"/>
    <property type="molecule type" value="Genomic_DNA"/>
</dbReference>
<name>A0ABT4JBT3_9RHOB</name>
<comment type="caution">
    <text evidence="2">The sequence shown here is derived from an EMBL/GenBank/DDBJ whole genome shotgun (WGS) entry which is preliminary data.</text>
</comment>
<keyword evidence="1" id="KW-1133">Transmembrane helix</keyword>
<proteinExistence type="predicted"/>
<evidence type="ECO:0000313" key="2">
    <source>
        <dbReference type="EMBL" id="MCZ0964525.1"/>
    </source>
</evidence>
<keyword evidence="1" id="KW-0472">Membrane</keyword>
<feature type="transmembrane region" description="Helical" evidence="1">
    <location>
        <begin position="76"/>
        <end position="94"/>
    </location>
</feature>
<evidence type="ECO:0000256" key="1">
    <source>
        <dbReference type="SAM" id="Phobius"/>
    </source>
</evidence>
<protein>
    <submittedName>
        <fullName evidence="2">YgjV family protein</fullName>
    </submittedName>
</protein>